<dbReference type="SUPFAM" id="SSF88946">
    <property type="entry name" value="Sigma2 domain of RNA polymerase sigma factors"/>
    <property type="match status" value="1"/>
</dbReference>
<organism evidence="7 8">
    <name type="scientific">Cuneatibacter caecimuris</name>
    <dbReference type="NCBI Taxonomy" id="1796618"/>
    <lineage>
        <taxon>Bacteria</taxon>
        <taxon>Bacillati</taxon>
        <taxon>Bacillota</taxon>
        <taxon>Clostridia</taxon>
        <taxon>Lachnospirales</taxon>
        <taxon>Lachnospiraceae</taxon>
        <taxon>Cuneatibacter</taxon>
    </lineage>
</organism>
<feature type="domain" description="RNA polymerase sigma-70 region 2" evidence="6">
    <location>
        <begin position="14"/>
        <end position="81"/>
    </location>
</feature>
<evidence type="ECO:0000256" key="4">
    <source>
        <dbReference type="ARBA" id="ARBA00023125"/>
    </source>
</evidence>
<dbReference type="NCBIfam" id="TIGR02937">
    <property type="entry name" value="sigma70-ECF"/>
    <property type="match status" value="1"/>
</dbReference>
<dbReference type="EMBL" id="SGXF01000003">
    <property type="protein sequence ID" value="RZT00540.1"/>
    <property type="molecule type" value="Genomic_DNA"/>
</dbReference>
<dbReference type="InterPro" id="IPR036388">
    <property type="entry name" value="WH-like_DNA-bd_sf"/>
</dbReference>
<dbReference type="Gene3D" id="1.10.1740.10">
    <property type="match status" value="1"/>
</dbReference>
<accession>A0A4V2F7P5</accession>
<dbReference type="OrthoDB" id="1692185at2"/>
<dbReference type="InterPro" id="IPR014284">
    <property type="entry name" value="RNA_pol_sigma-70_dom"/>
</dbReference>
<gene>
    <name evidence="7" type="ORF">EV209_1862</name>
</gene>
<evidence type="ECO:0000256" key="2">
    <source>
        <dbReference type="ARBA" id="ARBA00023015"/>
    </source>
</evidence>
<keyword evidence="8" id="KW-1185">Reference proteome</keyword>
<evidence type="ECO:0000256" key="1">
    <source>
        <dbReference type="ARBA" id="ARBA00010641"/>
    </source>
</evidence>
<name>A0A4V2F7P5_9FIRM</name>
<sequence length="191" mass="22759">MRKEQEENQFIAFLFDKNYNRIYEYCCLRLGKPFQDAEDCAMEVFSRAFRHVEDLMEHPCPERWLYVTARNISMEMLRRRMKYRYADSLDDLRPDRTSMYGAEDSAEDKFLESCEERESAQLEKYLTGTLRPGELELYRLLVTEKRATVEIAEALGVSYTNATTKVYRLRKKLKKQVKLLKKGGIQNEENY</sequence>
<evidence type="ECO:0000313" key="8">
    <source>
        <dbReference type="Proteomes" id="UP000292927"/>
    </source>
</evidence>
<keyword evidence="2" id="KW-0805">Transcription regulation</keyword>
<dbReference type="AlphaFoldDB" id="A0A4V2F7P5"/>
<dbReference type="GO" id="GO:0016987">
    <property type="term" value="F:sigma factor activity"/>
    <property type="evidence" value="ECO:0007669"/>
    <property type="project" value="UniProtKB-KW"/>
</dbReference>
<dbReference type="GO" id="GO:0003677">
    <property type="term" value="F:DNA binding"/>
    <property type="evidence" value="ECO:0007669"/>
    <property type="project" value="UniProtKB-KW"/>
</dbReference>
<dbReference type="Gene3D" id="1.10.10.10">
    <property type="entry name" value="Winged helix-like DNA-binding domain superfamily/Winged helix DNA-binding domain"/>
    <property type="match status" value="1"/>
</dbReference>
<dbReference type="InterPro" id="IPR013324">
    <property type="entry name" value="RNA_pol_sigma_r3/r4-like"/>
</dbReference>
<reference evidence="7 8" key="1">
    <citation type="submission" date="2019-02" db="EMBL/GenBank/DDBJ databases">
        <title>Genomic Encyclopedia of Type Strains, Phase IV (KMG-IV): sequencing the most valuable type-strain genomes for metagenomic binning, comparative biology and taxonomic classification.</title>
        <authorList>
            <person name="Goeker M."/>
        </authorList>
    </citation>
    <scope>NUCLEOTIDE SEQUENCE [LARGE SCALE GENOMIC DNA]</scope>
    <source>
        <strain evidence="7 8">DSM 29486</strain>
    </source>
</reference>
<dbReference type="PANTHER" id="PTHR43133:SF8">
    <property type="entry name" value="RNA POLYMERASE SIGMA FACTOR HI_1459-RELATED"/>
    <property type="match status" value="1"/>
</dbReference>
<dbReference type="SUPFAM" id="SSF88659">
    <property type="entry name" value="Sigma3 and sigma4 domains of RNA polymerase sigma factors"/>
    <property type="match status" value="1"/>
</dbReference>
<dbReference type="InterPro" id="IPR039425">
    <property type="entry name" value="RNA_pol_sigma-70-like"/>
</dbReference>
<dbReference type="Pfam" id="PF04542">
    <property type="entry name" value="Sigma70_r2"/>
    <property type="match status" value="1"/>
</dbReference>
<dbReference type="InterPro" id="IPR007627">
    <property type="entry name" value="RNA_pol_sigma70_r2"/>
</dbReference>
<protein>
    <submittedName>
        <fullName evidence="7">RNA polymerase RpoE-like sigma-24 subunit</fullName>
    </submittedName>
</protein>
<keyword evidence="5" id="KW-0804">Transcription</keyword>
<evidence type="ECO:0000256" key="5">
    <source>
        <dbReference type="ARBA" id="ARBA00023163"/>
    </source>
</evidence>
<dbReference type="RefSeq" id="WP_130435149.1">
    <property type="nucleotide sequence ID" value="NZ_SGXF01000003.1"/>
</dbReference>
<comment type="similarity">
    <text evidence="1">Belongs to the sigma-70 factor family. ECF subfamily.</text>
</comment>
<evidence type="ECO:0000313" key="7">
    <source>
        <dbReference type="EMBL" id="RZT00540.1"/>
    </source>
</evidence>
<keyword evidence="3" id="KW-0731">Sigma factor</keyword>
<comment type="caution">
    <text evidence="7">The sequence shown here is derived from an EMBL/GenBank/DDBJ whole genome shotgun (WGS) entry which is preliminary data.</text>
</comment>
<dbReference type="Proteomes" id="UP000292927">
    <property type="component" value="Unassembled WGS sequence"/>
</dbReference>
<dbReference type="PANTHER" id="PTHR43133">
    <property type="entry name" value="RNA POLYMERASE ECF-TYPE SIGMA FACTO"/>
    <property type="match status" value="1"/>
</dbReference>
<evidence type="ECO:0000259" key="6">
    <source>
        <dbReference type="Pfam" id="PF04542"/>
    </source>
</evidence>
<proteinExistence type="inferred from homology"/>
<evidence type="ECO:0000256" key="3">
    <source>
        <dbReference type="ARBA" id="ARBA00023082"/>
    </source>
</evidence>
<keyword evidence="4" id="KW-0238">DNA-binding</keyword>
<dbReference type="GO" id="GO:0006352">
    <property type="term" value="P:DNA-templated transcription initiation"/>
    <property type="evidence" value="ECO:0007669"/>
    <property type="project" value="InterPro"/>
</dbReference>
<dbReference type="InterPro" id="IPR013325">
    <property type="entry name" value="RNA_pol_sigma_r2"/>
</dbReference>